<dbReference type="EMBL" id="JRLY01000014">
    <property type="protein sequence ID" value="KGO91874.1"/>
    <property type="molecule type" value="Genomic_DNA"/>
</dbReference>
<protein>
    <submittedName>
        <fullName evidence="2">Uncharacterized protein</fullName>
    </submittedName>
</protein>
<dbReference type="RefSeq" id="WP_026991547.1">
    <property type="nucleotide sequence ID" value="NZ_JRLY01000014.1"/>
</dbReference>
<feature type="transmembrane region" description="Helical" evidence="1">
    <location>
        <begin position="39"/>
        <end position="57"/>
    </location>
</feature>
<comment type="caution">
    <text evidence="2">The sequence shown here is derived from an EMBL/GenBank/DDBJ whole genome shotgun (WGS) entry which is preliminary data.</text>
</comment>
<evidence type="ECO:0000313" key="2">
    <source>
        <dbReference type="EMBL" id="KGO91874.1"/>
    </source>
</evidence>
<dbReference type="Proteomes" id="UP000030111">
    <property type="component" value="Unassembled WGS sequence"/>
</dbReference>
<keyword evidence="1" id="KW-0472">Membrane</keyword>
<accession>A0A0A2MHU0</accession>
<keyword evidence="1" id="KW-0812">Transmembrane</keyword>
<proteinExistence type="predicted"/>
<dbReference type="eggNOG" id="ENOG5033CBQ">
    <property type="taxonomic scope" value="Bacteria"/>
</dbReference>
<keyword evidence="1" id="KW-1133">Transmembrane helix</keyword>
<sequence>MNLKRIFGAILTILGIIGLIYAAYIFANTSTQEQSVKTTAIYGIIGLIFFIAGIGLVKNTRDDSRI</sequence>
<evidence type="ECO:0000313" key="3">
    <source>
        <dbReference type="Proteomes" id="UP000030111"/>
    </source>
</evidence>
<dbReference type="AlphaFoldDB" id="A0A0A2MHU0"/>
<reference evidence="2 3" key="1">
    <citation type="submission" date="2013-09" db="EMBL/GenBank/DDBJ databases">
        <authorList>
            <person name="Zeng Z."/>
            <person name="Chen C."/>
        </authorList>
    </citation>
    <scope>NUCLEOTIDE SEQUENCE [LARGE SCALE GENOMIC DNA]</scope>
    <source>
        <strain evidence="2 3">WB 4.1-42</strain>
    </source>
</reference>
<keyword evidence="3" id="KW-1185">Reference proteome</keyword>
<gene>
    <name evidence="2" type="ORF">Q766_15645</name>
</gene>
<organism evidence="2 3">
    <name type="scientific">Flavobacterium subsaxonicum WB 4.1-42 = DSM 21790</name>
    <dbReference type="NCBI Taxonomy" id="1121898"/>
    <lineage>
        <taxon>Bacteria</taxon>
        <taxon>Pseudomonadati</taxon>
        <taxon>Bacteroidota</taxon>
        <taxon>Flavobacteriia</taxon>
        <taxon>Flavobacteriales</taxon>
        <taxon>Flavobacteriaceae</taxon>
        <taxon>Flavobacterium</taxon>
    </lineage>
</organism>
<evidence type="ECO:0000256" key="1">
    <source>
        <dbReference type="SAM" id="Phobius"/>
    </source>
</evidence>
<feature type="transmembrane region" description="Helical" evidence="1">
    <location>
        <begin position="7"/>
        <end position="27"/>
    </location>
</feature>
<dbReference type="STRING" id="1121898.GCA_000422725_00040"/>
<name>A0A0A2MHU0_9FLAO</name>